<protein>
    <submittedName>
        <fullName evidence="1">Uncharacterized protein</fullName>
    </submittedName>
</protein>
<evidence type="ECO:0000313" key="1">
    <source>
        <dbReference type="EMBL" id="KKK60779.1"/>
    </source>
</evidence>
<proteinExistence type="predicted"/>
<reference evidence="1" key="1">
    <citation type="journal article" date="2015" name="Nature">
        <title>Complex archaea that bridge the gap between prokaryotes and eukaryotes.</title>
        <authorList>
            <person name="Spang A."/>
            <person name="Saw J.H."/>
            <person name="Jorgensen S.L."/>
            <person name="Zaremba-Niedzwiedzka K."/>
            <person name="Martijn J."/>
            <person name="Lind A.E."/>
            <person name="van Eijk R."/>
            <person name="Schleper C."/>
            <person name="Guy L."/>
            <person name="Ettema T.J."/>
        </authorList>
    </citation>
    <scope>NUCLEOTIDE SEQUENCE</scope>
</reference>
<dbReference type="EMBL" id="LAZR01062799">
    <property type="protein sequence ID" value="KKK60779.1"/>
    <property type="molecule type" value="Genomic_DNA"/>
</dbReference>
<gene>
    <name evidence="1" type="ORF">LCGC14_3020970</name>
</gene>
<organism evidence="1">
    <name type="scientific">marine sediment metagenome</name>
    <dbReference type="NCBI Taxonomy" id="412755"/>
    <lineage>
        <taxon>unclassified sequences</taxon>
        <taxon>metagenomes</taxon>
        <taxon>ecological metagenomes</taxon>
    </lineage>
</organism>
<accession>A0A0F8Z2U1</accession>
<comment type="caution">
    <text evidence="1">The sequence shown here is derived from an EMBL/GenBank/DDBJ whole genome shotgun (WGS) entry which is preliminary data.</text>
</comment>
<dbReference type="AlphaFoldDB" id="A0A0F8Z2U1"/>
<sequence>MSVRKRATVELTRIEIKAALEACSNYTPVWHKGWKQAAQARVVTKLSHAHWKLDHNARRWS</sequence>
<name>A0A0F8Z2U1_9ZZZZ</name>